<comment type="caution">
    <text evidence="2">The sequence shown here is derived from an EMBL/GenBank/DDBJ whole genome shotgun (WGS) entry which is preliminary data.</text>
</comment>
<proteinExistence type="predicted"/>
<dbReference type="Proteomes" id="UP000673691">
    <property type="component" value="Unassembled WGS sequence"/>
</dbReference>
<sequence>MALTVKDLLEDLDYLAAAERPAGAPGRRQRRRRGGGGGDTEVRPRGVEAPEASPPVVCAAPSPAEASRGKFATTGGPTRNR</sequence>
<feature type="region of interest" description="Disordered" evidence="1">
    <location>
        <begin position="16"/>
        <end position="81"/>
    </location>
</feature>
<name>A0A8H8DI11_9FUNG</name>
<keyword evidence="3" id="KW-1185">Reference proteome</keyword>
<protein>
    <submittedName>
        <fullName evidence="2">Uncharacterized protein</fullName>
    </submittedName>
</protein>
<reference evidence="2 3" key="1">
    <citation type="journal article" name="Sci. Rep.">
        <title>Genome-scale phylogenetic analyses confirm Olpidium as the closest living zoosporic fungus to the non-flagellated, terrestrial fungi.</title>
        <authorList>
            <person name="Chang Y."/>
            <person name="Rochon D."/>
            <person name="Sekimoto S."/>
            <person name="Wang Y."/>
            <person name="Chovatia M."/>
            <person name="Sandor L."/>
            <person name="Salamov A."/>
            <person name="Grigoriev I.V."/>
            <person name="Stajich J.E."/>
            <person name="Spatafora J.W."/>
        </authorList>
    </citation>
    <scope>NUCLEOTIDE SEQUENCE [LARGE SCALE GENOMIC DNA]</scope>
    <source>
        <strain evidence="2">S191</strain>
    </source>
</reference>
<evidence type="ECO:0000256" key="1">
    <source>
        <dbReference type="SAM" id="MobiDB-lite"/>
    </source>
</evidence>
<dbReference type="EMBL" id="JAEFCI010007457">
    <property type="protein sequence ID" value="KAG5459053.1"/>
    <property type="molecule type" value="Genomic_DNA"/>
</dbReference>
<evidence type="ECO:0000313" key="3">
    <source>
        <dbReference type="Proteomes" id="UP000673691"/>
    </source>
</evidence>
<feature type="compositionally biased region" description="Low complexity" evidence="1">
    <location>
        <begin position="49"/>
        <end position="66"/>
    </location>
</feature>
<organism evidence="2 3">
    <name type="scientific">Olpidium bornovanus</name>
    <dbReference type="NCBI Taxonomy" id="278681"/>
    <lineage>
        <taxon>Eukaryota</taxon>
        <taxon>Fungi</taxon>
        <taxon>Fungi incertae sedis</taxon>
        <taxon>Olpidiomycota</taxon>
        <taxon>Olpidiomycotina</taxon>
        <taxon>Olpidiomycetes</taxon>
        <taxon>Olpidiales</taxon>
        <taxon>Olpidiaceae</taxon>
        <taxon>Olpidium</taxon>
    </lineage>
</organism>
<accession>A0A8H8DI11</accession>
<evidence type="ECO:0000313" key="2">
    <source>
        <dbReference type="EMBL" id="KAG5459053.1"/>
    </source>
</evidence>
<dbReference type="AlphaFoldDB" id="A0A8H8DI11"/>
<feature type="compositionally biased region" description="Low complexity" evidence="1">
    <location>
        <begin position="16"/>
        <end position="26"/>
    </location>
</feature>
<gene>
    <name evidence="2" type="ORF">BJ554DRAFT_609</name>
</gene>